<evidence type="ECO:0000256" key="1">
    <source>
        <dbReference type="ARBA" id="ARBA00001971"/>
    </source>
</evidence>
<dbReference type="InterPro" id="IPR017972">
    <property type="entry name" value="Cyt_P450_CS"/>
</dbReference>
<dbReference type="PRINTS" id="PR00463">
    <property type="entry name" value="EP450I"/>
</dbReference>
<evidence type="ECO:0000256" key="6">
    <source>
        <dbReference type="PIRSR" id="PIRSR602401-1"/>
    </source>
</evidence>
<dbReference type="SUPFAM" id="SSF48264">
    <property type="entry name" value="Cytochrome P450"/>
    <property type="match status" value="1"/>
</dbReference>
<evidence type="ECO:0000256" key="2">
    <source>
        <dbReference type="ARBA" id="ARBA00010617"/>
    </source>
</evidence>
<keyword evidence="7" id="KW-0560">Oxidoreductase</keyword>
<keyword evidence="3 6" id="KW-0349">Heme</keyword>
<evidence type="ECO:0000313" key="8">
    <source>
        <dbReference type="EMBL" id="CAD6192814.1"/>
    </source>
</evidence>
<dbReference type="InterPro" id="IPR050196">
    <property type="entry name" value="Cytochrome_P450_Monoox"/>
</dbReference>
<dbReference type="GO" id="GO:0016705">
    <property type="term" value="F:oxidoreductase activity, acting on paired donors, with incorporation or reduction of molecular oxygen"/>
    <property type="evidence" value="ECO:0007669"/>
    <property type="project" value="InterPro"/>
</dbReference>
<dbReference type="Proteomes" id="UP000835052">
    <property type="component" value="Unassembled WGS sequence"/>
</dbReference>
<comment type="cofactor">
    <cofactor evidence="1 6">
        <name>heme</name>
        <dbReference type="ChEBI" id="CHEBI:30413"/>
    </cofactor>
</comment>
<evidence type="ECO:0000256" key="4">
    <source>
        <dbReference type="ARBA" id="ARBA00023004"/>
    </source>
</evidence>
<evidence type="ECO:0000256" key="3">
    <source>
        <dbReference type="ARBA" id="ARBA00022617"/>
    </source>
</evidence>
<keyword evidence="5 7" id="KW-0503">Monooxygenase</keyword>
<feature type="binding site" description="axial binding residue" evidence="6">
    <location>
        <position position="270"/>
    </location>
    <ligand>
        <name>heme</name>
        <dbReference type="ChEBI" id="CHEBI:30413"/>
    </ligand>
    <ligandPart>
        <name>Fe</name>
        <dbReference type="ChEBI" id="CHEBI:18248"/>
    </ligandPart>
</feature>
<sequence>MCVLWLGPIPIVMLYSPQLVEVILTSNKHLDKGFAYKLLEPWLGPGLLTREPVEVLSLITLCTLDVICETSMGKSVNAQLEEKVIDDRHRELEQSGWKFEGRLAFLDLLLEMARNGQMDRADIQAEVDTFMFEGHDTTSAGLMWALHLIGTYPEVQQKIHDELDEVLGEDDDVTVEHLPRLKYMECCLKESLRVCPSVPIVMRELATDQQLGGVTVPKGVHVLINHHLVHRDPSQWPDPERFDPDRFLPENAAKRHTYSFIPFSAGSRNCIGQRFAILEEKVILAHILRRFRIVAVEARHEVRYKVEIIMRPINGIHIQFYKR</sequence>
<proteinExistence type="inferred from homology"/>
<dbReference type="GO" id="GO:0005506">
    <property type="term" value="F:iron ion binding"/>
    <property type="evidence" value="ECO:0007669"/>
    <property type="project" value="InterPro"/>
</dbReference>
<dbReference type="InterPro" id="IPR001128">
    <property type="entry name" value="Cyt_P450"/>
</dbReference>
<dbReference type="AlphaFoldDB" id="A0A8S1HBH4"/>
<dbReference type="Gene3D" id="1.10.630.10">
    <property type="entry name" value="Cytochrome P450"/>
    <property type="match status" value="1"/>
</dbReference>
<protein>
    <submittedName>
        <fullName evidence="8">Uncharacterized protein</fullName>
    </submittedName>
</protein>
<name>A0A8S1HBH4_9PELO</name>
<dbReference type="InterPro" id="IPR036396">
    <property type="entry name" value="Cyt_P450_sf"/>
</dbReference>
<keyword evidence="6 7" id="KW-0479">Metal-binding</keyword>
<dbReference type="PRINTS" id="PR00385">
    <property type="entry name" value="P450"/>
</dbReference>
<dbReference type="GO" id="GO:0020037">
    <property type="term" value="F:heme binding"/>
    <property type="evidence" value="ECO:0007669"/>
    <property type="project" value="InterPro"/>
</dbReference>
<dbReference type="PROSITE" id="PS00086">
    <property type="entry name" value="CYTOCHROME_P450"/>
    <property type="match status" value="1"/>
</dbReference>
<gene>
    <name evidence="8" type="ORF">CAUJ_LOCUS8733</name>
</gene>
<organism evidence="8 9">
    <name type="scientific">Caenorhabditis auriculariae</name>
    <dbReference type="NCBI Taxonomy" id="2777116"/>
    <lineage>
        <taxon>Eukaryota</taxon>
        <taxon>Metazoa</taxon>
        <taxon>Ecdysozoa</taxon>
        <taxon>Nematoda</taxon>
        <taxon>Chromadorea</taxon>
        <taxon>Rhabditida</taxon>
        <taxon>Rhabditina</taxon>
        <taxon>Rhabditomorpha</taxon>
        <taxon>Rhabditoidea</taxon>
        <taxon>Rhabditidae</taxon>
        <taxon>Peloderinae</taxon>
        <taxon>Caenorhabditis</taxon>
    </lineage>
</organism>
<dbReference type="GO" id="GO:0004497">
    <property type="term" value="F:monooxygenase activity"/>
    <property type="evidence" value="ECO:0007669"/>
    <property type="project" value="UniProtKB-KW"/>
</dbReference>
<comment type="caution">
    <text evidence="8">The sequence shown here is derived from an EMBL/GenBank/DDBJ whole genome shotgun (WGS) entry which is preliminary data.</text>
</comment>
<dbReference type="Pfam" id="PF00067">
    <property type="entry name" value="p450"/>
    <property type="match status" value="1"/>
</dbReference>
<dbReference type="OrthoDB" id="1470350at2759"/>
<evidence type="ECO:0000256" key="7">
    <source>
        <dbReference type="RuleBase" id="RU000461"/>
    </source>
</evidence>
<keyword evidence="4 6" id="KW-0408">Iron</keyword>
<keyword evidence="9" id="KW-1185">Reference proteome</keyword>
<dbReference type="InterPro" id="IPR002401">
    <property type="entry name" value="Cyt_P450_E_grp-I"/>
</dbReference>
<dbReference type="PANTHER" id="PTHR24291">
    <property type="entry name" value="CYTOCHROME P450 FAMILY 4"/>
    <property type="match status" value="1"/>
</dbReference>
<accession>A0A8S1HBH4</accession>
<comment type="similarity">
    <text evidence="2 7">Belongs to the cytochrome P450 family.</text>
</comment>
<reference evidence="8" key="1">
    <citation type="submission" date="2020-10" db="EMBL/GenBank/DDBJ databases">
        <authorList>
            <person name="Kikuchi T."/>
        </authorList>
    </citation>
    <scope>NUCLEOTIDE SEQUENCE</scope>
    <source>
        <strain evidence="8">NKZ352</strain>
    </source>
</reference>
<evidence type="ECO:0000313" key="9">
    <source>
        <dbReference type="Proteomes" id="UP000835052"/>
    </source>
</evidence>
<dbReference type="EMBL" id="CAJGYM010000030">
    <property type="protein sequence ID" value="CAD6192814.1"/>
    <property type="molecule type" value="Genomic_DNA"/>
</dbReference>
<evidence type="ECO:0000256" key="5">
    <source>
        <dbReference type="ARBA" id="ARBA00023033"/>
    </source>
</evidence>
<dbReference type="PANTHER" id="PTHR24291:SF194">
    <property type="entry name" value="CYTOCHROME P450 FAMILY"/>
    <property type="match status" value="1"/>
</dbReference>